<protein>
    <submittedName>
        <fullName evidence="3">DUF3300 domain-containing protein</fullName>
    </submittedName>
</protein>
<feature type="compositionally biased region" description="Polar residues" evidence="1">
    <location>
        <begin position="40"/>
        <end position="50"/>
    </location>
</feature>
<evidence type="ECO:0000313" key="4">
    <source>
        <dbReference type="Proteomes" id="UP001597102"/>
    </source>
</evidence>
<feature type="compositionally biased region" description="Basic and acidic residues" evidence="1">
    <location>
        <begin position="453"/>
        <end position="468"/>
    </location>
</feature>
<evidence type="ECO:0000313" key="3">
    <source>
        <dbReference type="EMBL" id="MFD0988270.1"/>
    </source>
</evidence>
<dbReference type="RefSeq" id="WP_379091194.1">
    <property type="nucleotide sequence ID" value="NZ_JBHTJO010000002.1"/>
</dbReference>
<dbReference type="InterPro" id="IPR021728">
    <property type="entry name" value="DUF3300"/>
</dbReference>
<feature type="compositionally biased region" description="Basic and acidic residues" evidence="1">
    <location>
        <begin position="369"/>
        <end position="384"/>
    </location>
</feature>
<feature type="compositionally biased region" description="Low complexity" evidence="1">
    <location>
        <begin position="51"/>
        <end position="63"/>
    </location>
</feature>
<sequence>MIESPTHSLAVLLGAAFILATTGSSIAQDAPASSADDAATQVQAGTQNEPAQSSQSSDDQQSSQLLDAAQLDQLVAPIALYPDPLLAQVLIASTYPLEVVQADRWLEKNKDLKGEDLDKALNGQDWDNSIKSLVEVPDVLDMMNKDLDWTSKLGDAVLAQQADVMDAVQRLRAIAKKNGKLTSNDQQTVKVTTPDSDTDQAPASSSQAPSAAPAPSGAQAAPQQVIVIEPTNPQTIYVPYYQPSVVYGGWPYPDYPPYYFAPPPGYIFGGALATGLAWSAGFAIGNAIWGDGFDWHHDNIHVNVNQNFNRNVNINKNDVNIQNWQHDSYHRRGVNYDNTNVRNKVSQTNLTNTKNDLRNRADGASGNLGDKRPSVGDLENELKNKPGSGDGGRLSGNAGQLGDKKPGGGNLADKRPNLANKPDLKKPNIQKPDIKRPDVKRPSANRPSVNAFDRGDGARARDFADRGRSSLGGRSARDMSFRGGRVGGGHMGGGRRR</sequence>
<feature type="region of interest" description="Disordered" evidence="1">
    <location>
        <begin position="29"/>
        <end position="63"/>
    </location>
</feature>
<feature type="signal peptide" evidence="2">
    <location>
        <begin position="1"/>
        <end position="27"/>
    </location>
</feature>
<evidence type="ECO:0000256" key="2">
    <source>
        <dbReference type="SAM" id="SignalP"/>
    </source>
</evidence>
<reference evidence="4" key="1">
    <citation type="journal article" date="2019" name="Int. J. Syst. Evol. Microbiol.">
        <title>The Global Catalogue of Microorganisms (GCM) 10K type strain sequencing project: providing services to taxonomists for standard genome sequencing and annotation.</title>
        <authorList>
            <consortium name="The Broad Institute Genomics Platform"/>
            <consortium name="The Broad Institute Genome Sequencing Center for Infectious Disease"/>
            <person name="Wu L."/>
            <person name="Ma J."/>
        </authorList>
    </citation>
    <scope>NUCLEOTIDE SEQUENCE [LARGE SCALE GENOMIC DNA]</scope>
    <source>
        <strain evidence="4">CCUG 61697</strain>
    </source>
</reference>
<feature type="chain" id="PRO_5046990721" evidence="2">
    <location>
        <begin position="28"/>
        <end position="497"/>
    </location>
</feature>
<feature type="compositionally biased region" description="Polar residues" evidence="1">
    <location>
        <begin position="185"/>
        <end position="195"/>
    </location>
</feature>
<feature type="compositionally biased region" description="Low complexity" evidence="1">
    <location>
        <begin position="29"/>
        <end position="39"/>
    </location>
</feature>
<keyword evidence="2" id="KW-0732">Signal</keyword>
<name>A0ABW3JDR3_9HYPH</name>
<feature type="region of interest" description="Disordered" evidence="1">
    <location>
        <begin position="185"/>
        <end position="218"/>
    </location>
</feature>
<keyword evidence="4" id="KW-1185">Reference proteome</keyword>
<organism evidence="3 4">
    <name type="scientific">Methyloligella solikamskensis</name>
    <dbReference type="NCBI Taxonomy" id="1177756"/>
    <lineage>
        <taxon>Bacteria</taxon>
        <taxon>Pseudomonadati</taxon>
        <taxon>Pseudomonadota</taxon>
        <taxon>Alphaproteobacteria</taxon>
        <taxon>Hyphomicrobiales</taxon>
        <taxon>Hyphomicrobiaceae</taxon>
        <taxon>Methyloligella</taxon>
    </lineage>
</organism>
<feature type="compositionally biased region" description="Gly residues" evidence="1">
    <location>
        <begin position="484"/>
        <end position="497"/>
    </location>
</feature>
<dbReference type="PANTHER" id="PTHR40269">
    <property type="entry name" value="OUTER MEMBRANE PROTEIN-RELATED"/>
    <property type="match status" value="1"/>
</dbReference>
<proteinExistence type="predicted"/>
<comment type="caution">
    <text evidence="3">The sequence shown here is derived from an EMBL/GenBank/DDBJ whole genome shotgun (WGS) entry which is preliminary data.</text>
</comment>
<gene>
    <name evidence="3" type="ORF">ACFQ2F_14310</name>
</gene>
<evidence type="ECO:0000256" key="1">
    <source>
        <dbReference type="SAM" id="MobiDB-lite"/>
    </source>
</evidence>
<accession>A0ABW3JDR3</accession>
<feature type="compositionally biased region" description="Low complexity" evidence="1">
    <location>
        <begin position="200"/>
        <end position="218"/>
    </location>
</feature>
<feature type="region of interest" description="Disordered" evidence="1">
    <location>
        <begin position="350"/>
        <end position="497"/>
    </location>
</feature>
<dbReference type="PANTHER" id="PTHR40269:SF1">
    <property type="entry name" value="OUTER MEMBRANE PROTEIN"/>
    <property type="match status" value="1"/>
</dbReference>
<dbReference type="EMBL" id="JBHTJO010000002">
    <property type="protein sequence ID" value="MFD0988270.1"/>
    <property type="molecule type" value="Genomic_DNA"/>
</dbReference>
<feature type="compositionally biased region" description="Basic and acidic residues" evidence="1">
    <location>
        <begin position="402"/>
        <end position="441"/>
    </location>
</feature>
<dbReference type="Pfam" id="PF11737">
    <property type="entry name" value="DUF3300"/>
    <property type="match status" value="1"/>
</dbReference>
<dbReference type="Proteomes" id="UP001597102">
    <property type="component" value="Unassembled WGS sequence"/>
</dbReference>